<dbReference type="OMA" id="QPKHMPP"/>
<feature type="compositionally biased region" description="Basic and acidic residues" evidence="1">
    <location>
        <begin position="165"/>
        <end position="175"/>
    </location>
</feature>
<feature type="region of interest" description="Disordered" evidence="1">
    <location>
        <begin position="1379"/>
        <end position="1473"/>
    </location>
</feature>
<sequence>MKEKPGESPSGLTPKSSGRETRSSYSPVSSSGRNASLDYDEDDWEFGVGNLVIDLDADTNENKNTSSIRSPQKSPRMSSIEHQSTIDKGLKMKIKRKNVGSKLSESKHEIAENPKATAIASSTTTSSLQSSGSGDPFIVPTSIPFGTERGKMSPQDKNNKGRGSIKKEKSKDIKTKAAASATEPNNLNGNPFLPAGSTGCSTSDSATHNSTSETHMSVFNVKREMVHDPYEFNAKVEDGIEDFGLPTKKIKIEKPEGASCHSLSQQSSSHGQQRREVGTETFSVGISTEPECLGPCEPGTTVNLEGIVWQETENGMLVINVTWRGKTYVGTLLDATKHDWAPPRLGCDSPVSDVEVRTPKGRGKRGRTASSTPLNDSGSDRKLRKGRRGTNTSNSGFQAPPSPAKSDITPLGTGKRKGRPADLTLGSLDDLRVSKRSRSGSRSQEVPSSPVLIVCPEPNCNKKYKHINGLRYHQTHAHQTTAANINASNGSSSNGNSNSAVINETQKDVKEKRKEDKEANPKDEACSRDKAKDSNNPPATKPARKKGLKDSDMSDRDTPSVEGKGIKSSSSQKDIMKTETAAAESVETVIERSKSNSSPSAIVTPTTTVTAKTVTKDIVAVTSSSQSCIGNPLQCLGNMPLGPLERTVAAVPKQKSGVVTAQTKTTVVMTVPIPATIVSKAHMQVVSSTQSTVDSLTKDSESDKLVKKPKDSVKVGDRIKTKSSGRPIVPAHHPPSQQVIALSTNVAVTHSNLSPVTTATPHTALTQIGSALKPIQPKPTIMGEPTSINPVLASLKEKKMKHKKKVKEKEKDSSQSVIKDVPKDKLPKEGDGKGDVSEENKLPVNSSQKSKEQGEKKVPVAETEKSLPIVGDSASNEKERTVQPPSELNLSTSSPLTVNTDSRDPTGSNCQSPAYSDISDANDTAPTLENEKVKEDSKVDGSADSPSDAVTVQSQGAVHPYSMYPYYGQSAYMLPTLSPQPTGGSTLEGKSTPGDQDSKPVTKTADDKDRLKRKGESKEERKTDLNPEESQKLKDYQQRQMYQQQLYYANLPPQIQYQYMAYGYADPSLHMHLLATDPNYKAYHEQVMAEQERMKKEQLASEIQPKELGKDEASVQSGPRPERSDKERHVESRDRATSERERDRITSERRHSSSKHKTDSSQKTVLNDQQPVSKDKNDVKSLGDPARCHKMGEDQERRDSRYSAEGHRDKHFSTQHQQGDHKHYDEDKLRLSDKGKSDKRPPEAALGKAPQENSSKESSSPKDKTKEVVPHKEPRVTESMGSKKIGEKSKTGTEIRESPGAKSKQGDSVTSVSTTGPSSSPGPVSYGHYFSPYAPAPYGQIAYDPSHHYRVQGVYPAASPAYLYPNQMRYVSTVDGANKEKKELSSPSTPAVTQGKTVSNSESNSGHYYSPHHKIHELKEKAKPLPPGSPLEKTKEAGKRSETSSPSSSSEKRLGDREYTKSPPAQRHLHTHHHTHVVQGAPYLLDPYGAAIMATHQAAAVHPFVPK</sequence>
<feature type="compositionally biased region" description="Basic and acidic residues" evidence="1">
    <location>
        <begin position="1259"/>
        <end position="1276"/>
    </location>
</feature>
<evidence type="ECO:0000313" key="12">
    <source>
        <dbReference type="RefSeq" id="XP_013385169.1"/>
    </source>
</evidence>
<dbReference type="RefSeq" id="XP_013385169.1">
    <property type="nucleotide sequence ID" value="XM_013529715.1"/>
</dbReference>
<feature type="compositionally biased region" description="Basic and acidic residues" evidence="1">
    <location>
        <begin position="1120"/>
        <end position="1160"/>
    </location>
</feature>
<evidence type="ECO:0000313" key="9">
    <source>
        <dbReference type="RefSeq" id="XP_013385166.1"/>
    </source>
</evidence>
<evidence type="ECO:0000259" key="2">
    <source>
        <dbReference type="PROSITE" id="PS00028"/>
    </source>
</evidence>
<feature type="compositionally biased region" description="Low complexity" evidence="1">
    <location>
        <begin position="1308"/>
        <end position="1325"/>
    </location>
</feature>
<dbReference type="RefSeq" id="XP_013385170.1">
    <property type="nucleotide sequence ID" value="XM_013529716.1"/>
</dbReference>
<feature type="region of interest" description="Disordered" evidence="1">
    <location>
        <begin position="255"/>
        <end position="279"/>
    </location>
</feature>
<feature type="region of interest" description="Disordered" evidence="1">
    <location>
        <begin position="1"/>
        <end position="40"/>
    </location>
</feature>
<dbReference type="RefSeq" id="XP_013385160.1">
    <property type="nucleotide sequence ID" value="XM_013529706.1"/>
</dbReference>
<evidence type="ECO:0000313" key="15">
    <source>
        <dbReference type="RefSeq" id="XP_013385172.1"/>
    </source>
</evidence>
<feature type="compositionally biased region" description="Polar residues" evidence="1">
    <location>
        <begin position="368"/>
        <end position="377"/>
    </location>
</feature>
<evidence type="ECO:0000313" key="14">
    <source>
        <dbReference type="RefSeq" id="XP_013385171.1"/>
    </source>
</evidence>
<dbReference type="RefSeq" id="XP_013385173.1">
    <property type="nucleotide sequence ID" value="XM_013529719.1"/>
</dbReference>
<feature type="compositionally biased region" description="Low complexity" evidence="1">
    <location>
        <begin position="259"/>
        <end position="271"/>
    </location>
</feature>
<accession>A0A1S3HJJ9</accession>
<feature type="compositionally biased region" description="Basic and acidic residues" evidence="1">
    <location>
        <begin position="849"/>
        <end position="865"/>
    </location>
</feature>
<evidence type="ECO:0000313" key="8">
    <source>
        <dbReference type="RefSeq" id="XP_013385165.1"/>
    </source>
</evidence>
<feature type="compositionally biased region" description="Polar residues" evidence="1">
    <location>
        <begin position="1385"/>
        <end position="1407"/>
    </location>
</feature>
<feature type="compositionally biased region" description="Polar residues" evidence="1">
    <location>
        <begin position="883"/>
        <end position="927"/>
    </location>
</feature>
<feature type="compositionally biased region" description="Basic and acidic residues" evidence="1">
    <location>
        <begin position="506"/>
        <end position="533"/>
    </location>
</feature>
<feature type="compositionally biased region" description="Polar residues" evidence="1">
    <location>
        <begin position="1161"/>
        <end position="1172"/>
    </location>
</feature>
<dbReference type="RefSeq" id="XP_013385167.1">
    <property type="nucleotide sequence ID" value="XM_013529713.2"/>
</dbReference>
<evidence type="ECO:0000313" key="7">
    <source>
        <dbReference type="RefSeq" id="XP_013385164.1"/>
    </source>
</evidence>
<dbReference type="RefSeq" id="XP_013385164.1">
    <property type="nucleotide sequence ID" value="XM_013529710.2"/>
</dbReference>
<feature type="compositionally biased region" description="Polar residues" evidence="1">
    <location>
        <begin position="977"/>
        <end position="995"/>
    </location>
</feature>
<feature type="region of interest" description="Disordered" evidence="1">
    <location>
        <begin position="506"/>
        <end position="583"/>
    </location>
</feature>
<feature type="compositionally biased region" description="Basic and acidic residues" evidence="1">
    <location>
        <begin position="1284"/>
        <end position="1299"/>
    </location>
</feature>
<evidence type="ECO:0000313" key="3">
    <source>
        <dbReference type="Proteomes" id="UP000085678"/>
    </source>
</evidence>
<name>A0A1S3HJJ9_LINAN</name>
<evidence type="ECO:0000313" key="5">
    <source>
        <dbReference type="RefSeq" id="XP_013385161.1"/>
    </source>
</evidence>
<feature type="domain" description="C2H2-type" evidence="2">
    <location>
        <begin position="455"/>
        <end position="478"/>
    </location>
</feature>
<proteinExistence type="predicted"/>
<dbReference type="PANTHER" id="PTHR21564:SF5">
    <property type="entry name" value="SCRIBBLER, ISOFORM J"/>
    <property type="match status" value="1"/>
</dbReference>
<dbReference type="InterPro" id="IPR040010">
    <property type="entry name" value="ZN608/ZN609"/>
</dbReference>
<dbReference type="RefSeq" id="XP_013385168.1">
    <property type="nucleotide sequence ID" value="XM_013529714.1"/>
</dbReference>
<dbReference type="OrthoDB" id="5863628at2759"/>
<evidence type="ECO:0000313" key="6">
    <source>
        <dbReference type="RefSeq" id="XP_013385163.1"/>
    </source>
</evidence>
<dbReference type="RefSeq" id="XP_013385172.1">
    <property type="nucleotide sequence ID" value="XM_013529718.1"/>
</dbReference>
<feature type="compositionally biased region" description="Polar residues" evidence="1">
    <location>
        <begin position="944"/>
        <end position="956"/>
    </location>
</feature>
<protein>
    <submittedName>
        <fullName evidence="4 5">Zinc finger protein 608 isoform X1</fullName>
    </submittedName>
</protein>
<dbReference type="PROSITE" id="PS00028">
    <property type="entry name" value="ZINC_FINGER_C2H2_1"/>
    <property type="match status" value="1"/>
</dbReference>
<dbReference type="STRING" id="7574.A0A1S3HJJ9"/>
<feature type="region of interest" description="Disordered" evidence="1">
    <location>
        <begin position="55"/>
        <end position="212"/>
    </location>
</feature>
<dbReference type="GO" id="GO:0006357">
    <property type="term" value="P:regulation of transcription by RNA polymerase II"/>
    <property type="evidence" value="ECO:0007669"/>
    <property type="project" value="TreeGrafter"/>
</dbReference>
<feature type="region of interest" description="Disordered" evidence="1">
    <location>
        <begin position="973"/>
        <end position="1037"/>
    </location>
</feature>
<feature type="compositionally biased region" description="Basic and acidic residues" evidence="1">
    <location>
        <begin position="820"/>
        <end position="841"/>
    </location>
</feature>
<gene>
    <name evidence="4 5 6 7 8 9 10 11 12 13 14 15 16" type="primary">LOC106155072</name>
</gene>
<feature type="compositionally biased region" description="Polar residues" evidence="1">
    <location>
        <begin position="198"/>
        <end position="212"/>
    </location>
</feature>
<feature type="compositionally biased region" description="Polar residues" evidence="1">
    <location>
        <begin position="62"/>
        <end position="83"/>
    </location>
</feature>
<keyword evidence="3" id="KW-1185">Reference proteome</keyword>
<feature type="compositionally biased region" description="Basic and acidic residues" evidence="1">
    <location>
        <begin position="1450"/>
        <end position="1460"/>
    </location>
</feature>
<dbReference type="RefSeq" id="XP_013385171.1">
    <property type="nucleotide sequence ID" value="XM_013529717.1"/>
</dbReference>
<evidence type="ECO:0000313" key="4">
    <source>
        <dbReference type="RefSeq" id="XP_013385160.1"/>
    </source>
</evidence>
<feature type="compositionally biased region" description="Basic and acidic residues" evidence="1">
    <location>
        <begin position="548"/>
        <end position="559"/>
    </location>
</feature>
<dbReference type="GO" id="GO:0005634">
    <property type="term" value="C:nucleus"/>
    <property type="evidence" value="ECO:0007669"/>
    <property type="project" value="TreeGrafter"/>
</dbReference>
<dbReference type="Proteomes" id="UP000085678">
    <property type="component" value="Unplaced"/>
</dbReference>
<feature type="region of interest" description="Disordered" evidence="1">
    <location>
        <begin position="798"/>
        <end position="958"/>
    </location>
</feature>
<dbReference type="InterPro" id="IPR013087">
    <property type="entry name" value="Znf_C2H2_type"/>
</dbReference>
<dbReference type="GeneID" id="106155072"/>
<dbReference type="RefSeq" id="XP_013385166.1">
    <property type="nucleotide sequence ID" value="XM_013529712.2"/>
</dbReference>
<evidence type="ECO:0000256" key="1">
    <source>
        <dbReference type="SAM" id="MobiDB-lite"/>
    </source>
</evidence>
<feature type="compositionally biased region" description="Basic and acidic residues" evidence="1">
    <location>
        <begin position="1432"/>
        <end position="1442"/>
    </location>
</feature>
<evidence type="ECO:0000313" key="13">
    <source>
        <dbReference type="RefSeq" id="XP_013385170.1"/>
    </source>
</evidence>
<feature type="region of interest" description="Disordered" evidence="1">
    <location>
        <begin position="339"/>
        <end position="451"/>
    </location>
</feature>
<evidence type="ECO:0000313" key="10">
    <source>
        <dbReference type="RefSeq" id="XP_013385167.1"/>
    </source>
</evidence>
<feature type="compositionally biased region" description="Basic and acidic residues" evidence="1">
    <location>
        <begin position="1090"/>
        <end position="1113"/>
    </location>
</feature>
<evidence type="ECO:0000313" key="16">
    <source>
        <dbReference type="RefSeq" id="XP_013385173.1"/>
    </source>
</evidence>
<feature type="region of interest" description="Disordered" evidence="1">
    <location>
        <begin position="1089"/>
        <end position="1327"/>
    </location>
</feature>
<organism evidence="3 7">
    <name type="scientific">Lingula anatina</name>
    <name type="common">Brachiopod</name>
    <name type="synonym">Lingula unguis</name>
    <dbReference type="NCBI Taxonomy" id="7574"/>
    <lineage>
        <taxon>Eukaryota</taxon>
        <taxon>Metazoa</taxon>
        <taxon>Spiralia</taxon>
        <taxon>Lophotrochozoa</taxon>
        <taxon>Brachiopoda</taxon>
        <taxon>Linguliformea</taxon>
        <taxon>Lingulata</taxon>
        <taxon>Lingulida</taxon>
        <taxon>Linguloidea</taxon>
        <taxon>Lingulidae</taxon>
        <taxon>Lingula</taxon>
    </lineage>
</organism>
<dbReference type="RefSeq" id="XP_013385165.1">
    <property type="nucleotide sequence ID" value="XM_013529711.1"/>
</dbReference>
<reference evidence="4 5" key="1">
    <citation type="submission" date="2025-04" db="UniProtKB">
        <authorList>
            <consortium name="RefSeq"/>
        </authorList>
    </citation>
    <scope>IDENTIFICATION</scope>
    <source>
        <tissue evidence="4 5">Gonads</tissue>
    </source>
</reference>
<feature type="compositionally biased region" description="Basic and acidic residues" evidence="1">
    <location>
        <begin position="929"/>
        <end position="941"/>
    </location>
</feature>
<evidence type="ECO:0000313" key="11">
    <source>
        <dbReference type="RefSeq" id="XP_013385168.1"/>
    </source>
</evidence>
<feature type="compositionally biased region" description="Basic and acidic residues" evidence="1">
    <location>
        <begin position="996"/>
        <end position="1037"/>
    </location>
</feature>
<dbReference type="KEGG" id="lak:106155072"/>
<dbReference type="PANTHER" id="PTHR21564">
    <property type="entry name" value="BRAKELESS PROTEIN"/>
    <property type="match status" value="1"/>
</dbReference>
<dbReference type="RefSeq" id="XP_013385163.1">
    <property type="nucleotide sequence ID" value="XM_013529709.1"/>
</dbReference>
<feature type="compositionally biased region" description="Low complexity" evidence="1">
    <location>
        <begin position="116"/>
        <end position="133"/>
    </location>
</feature>
<feature type="compositionally biased region" description="Basic and acidic residues" evidence="1">
    <location>
        <begin position="1173"/>
        <end position="1242"/>
    </location>
</feature>
<dbReference type="RefSeq" id="XP_013385161.1">
    <property type="nucleotide sequence ID" value="XM_013529707.1"/>
</dbReference>